<dbReference type="STRING" id="68775.A0A5C3M965"/>
<dbReference type="PANTHER" id="PTHR39472:SF1">
    <property type="entry name" value="EXPRESSED PROTEIN"/>
    <property type="match status" value="1"/>
</dbReference>
<accession>A0A5C3M965</accession>
<dbReference type="Pfam" id="PF05769">
    <property type="entry name" value="SIKE"/>
    <property type="match status" value="1"/>
</dbReference>
<feature type="coiled-coil region" evidence="3">
    <location>
        <begin position="76"/>
        <end position="103"/>
    </location>
</feature>
<evidence type="ECO:0000313" key="6">
    <source>
        <dbReference type="Proteomes" id="UP000308652"/>
    </source>
</evidence>
<evidence type="ECO:0000256" key="1">
    <source>
        <dbReference type="ARBA" id="ARBA00005537"/>
    </source>
</evidence>
<keyword evidence="2 3" id="KW-0175">Coiled coil</keyword>
<evidence type="ECO:0000313" key="5">
    <source>
        <dbReference type="EMBL" id="TFK41994.1"/>
    </source>
</evidence>
<dbReference type="Proteomes" id="UP000308652">
    <property type="component" value="Unassembled WGS sequence"/>
</dbReference>
<name>A0A5C3M965_9AGAR</name>
<reference evidence="5 6" key="1">
    <citation type="journal article" date="2019" name="Nat. Ecol. Evol.">
        <title>Megaphylogeny resolves global patterns of mushroom evolution.</title>
        <authorList>
            <person name="Varga T."/>
            <person name="Krizsan K."/>
            <person name="Foldi C."/>
            <person name="Dima B."/>
            <person name="Sanchez-Garcia M."/>
            <person name="Sanchez-Ramirez S."/>
            <person name="Szollosi G.J."/>
            <person name="Szarkandi J.G."/>
            <person name="Papp V."/>
            <person name="Albert L."/>
            <person name="Andreopoulos W."/>
            <person name="Angelini C."/>
            <person name="Antonin V."/>
            <person name="Barry K.W."/>
            <person name="Bougher N.L."/>
            <person name="Buchanan P."/>
            <person name="Buyck B."/>
            <person name="Bense V."/>
            <person name="Catcheside P."/>
            <person name="Chovatia M."/>
            <person name="Cooper J."/>
            <person name="Damon W."/>
            <person name="Desjardin D."/>
            <person name="Finy P."/>
            <person name="Geml J."/>
            <person name="Haridas S."/>
            <person name="Hughes K."/>
            <person name="Justo A."/>
            <person name="Karasinski D."/>
            <person name="Kautmanova I."/>
            <person name="Kiss B."/>
            <person name="Kocsube S."/>
            <person name="Kotiranta H."/>
            <person name="LaButti K.M."/>
            <person name="Lechner B.E."/>
            <person name="Liimatainen K."/>
            <person name="Lipzen A."/>
            <person name="Lukacs Z."/>
            <person name="Mihaltcheva S."/>
            <person name="Morgado L.N."/>
            <person name="Niskanen T."/>
            <person name="Noordeloos M.E."/>
            <person name="Ohm R.A."/>
            <person name="Ortiz-Santana B."/>
            <person name="Ovrebo C."/>
            <person name="Racz N."/>
            <person name="Riley R."/>
            <person name="Savchenko A."/>
            <person name="Shiryaev A."/>
            <person name="Soop K."/>
            <person name="Spirin V."/>
            <person name="Szebenyi C."/>
            <person name="Tomsovsky M."/>
            <person name="Tulloss R.E."/>
            <person name="Uehling J."/>
            <person name="Grigoriev I.V."/>
            <person name="Vagvolgyi C."/>
            <person name="Papp T."/>
            <person name="Martin F.M."/>
            <person name="Miettinen O."/>
            <person name="Hibbett D.S."/>
            <person name="Nagy L.G."/>
        </authorList>
    </citation>
    <scope>NUCLEOTIDE SEQUENCE [LARGE SCALE GENOMIC DNA]</scope>
    <source>
        <strain evidence="5 6">CBS 166.37</strain>
    </source>
</reference>
<dbReference type="OrthoDB" id="21214at2759"/>
<feature type="region of interest" description="Disordered" evidence="4">
    <location>
        <begin position="306"/>
        <end position="371"/>
    </location>
</feature>
<proteinExistence type="inferred from homology"/>
<protein>
    <submittedName>
        <fullName evidence="5">Uncharacterized protein</fullName>
    </submittedName>
</protein>
<comment type="similarity">
    <text evidence="1">Belongs to the SIKE family.</text>
</comment>
<sequence>METDLVRVWQLLNELSDQLVHNQKITNSLQSQAGSLKDQAANSGSGFALRRCNADISKETFESELERMNAQIIIENQTLLQENKQLSLLLKEYENTMETIMTKFRNHALAAQQHELTLTRHYETLLLTRDTQSMSTDLTANANTSQSLQRLALYLRGLLRSMSGENPEHDPHYQYNLDPDYDGSGFGITNLEELQSLVEALDQKGAAGYSGTEGREDWALERECEISRLERENDELRRLLGIDEANMAERGVSLDEERAESGRYSTYLSSAMRRQGSNDGYSSRPYWDNGSMGAPLQRMDMQPGMRAAQGRRPGMFGSQRGGLLGGSVRGLTVSGSGSSPLGAWSNQPSSPAPPMMERTGWSGGSNLDLSR</sequence>
<gene>
    <name evidence="5" type="ORF">BDQ12DRAFT_720014</name>
</gene>
<evidence type="ECO:0000256" key="3">
    <source>
        <dbReference type="SAM" id="Coils"/>
    </source>
</evidence>
<organism evidence="5 6">
    <name type="scientific">Crucibulum laeve</name>
    <dbReference type="NCBI Taxonomy" id="68775"/>
    <lineage>
        <taxon>Eukaryota</taxon>
        <taxon>Fungi</taxon>
        <taxon>Dikarya</taxon>
        <taxon>Basidiomycota</taxon>
        <taxon>Agaricomycotina</taxon>
        <taxon>Agaricomycetes</taxon>
        <taxon>Agaricomycetidae</taxon>
        <taxon>Agaricales</taxon>
        <taxon>Agaricineae</taxon>
        <taxon>Nidulariaceae</taxon>
        <taxon>Crucibulum</taxon>
    </lineage>
</organism>
<feature type="coiled-coil region" evidence="3">
    <location>
        <begin position="219"/>
        <end position="246"/>
    </location>
</feature>
<feature type="compositionally biased region" description="Gly residues" evidence="4">
    <location>
        <begin position="319"/>
        <end position="328"/>
    </location>
</feature>
<dbReference type="EMBL" id="ML213593">
    <property type="protein sequence ID" value="TFK41994.1"/>
    <property type="molecule type" value="Genomic_DNA"/>
</dbReference>
<evidence type="ECO:0000256" key="2">
    <source>
        <dbReference type="ARBA" id="ARBA00023054"/>
    </source>
</evidence>
<keyword evidence="6" id="KW-1185">Reference proteome</keyword>
<dbReference type="AlphaFoldDB" id="A0A5C3M965"/>
<evidence type="ECO:0000256" key="4">
    <source>
        <dbReference type="SAM" id="MobiDB-lite"/>
    </source>
</evidence>
<dbReference type="InterPro" id="IPR008555">
    <property type="entry name" value="SIKE"/>
</dbReference>
<feature type="compositionally biased region" description="Low complexity" evidence="4">
    <location>
        <begin position="329"/>
        <end position="339"/>
    </location>
</feature>
<dbReference type="PANTHER" id="PTHR39472">
    <property type="entry name" value="EXPRESSED PROTEIN"/>
    <property type="match status" value="1"/>
</dbReference>